<dbReference type="PANTHER" id="PTHR10683">
    <property type="entry name" value="TRANSALDOLASE"/>
    <property type="match status" value="1"/>
</dbReference>
<dbReference type="EMBL" id="JAFBXF010000001">
    <property type="protein sequence ID" value="MBM2415759.1"/>
    <property type="molecule type" value="Genomic_DNA"/>
</dbReference>
<dbReference type="Proteomes" id="UP000755667">
    <property type="component" value="Unassembled WGS sequence"/>
</dbReference>
<keyword evidence="1" id="KW-0704">Schiff base</keyword>
<evidence type="ECO:0000313" key="5">
    <source>
        <dbReference type="Proteomes" id="UP000809440"/>
    </source>
</evidence>
<evidence type="ECO:0000256" key="1">
    <source>
        <dbReference type="ARBA" id="ARBA00023270"/>
    </source>
</evidence>
<dbReference type="EMBL" id="JAFBXE010000001">
    <property type="protein sequence ID" value="MBM2411092.1"/>
    <property type="molecule type" value="Genomic_DNA"/>
</dbReference>
<dbReference type="InterPro" id="IPR013785">
    <property type="entry name" value="Aldolase_TIM"/>
</dbReference>
<dbReference type="GO" id="GO:0005975">
    <property type="term" value="P:carbohydrate metabolic process"/>
    <property type="evidence" value="ECO:0007669"/>
    <property type="project" value="InterPro"/>
</dbReference>
<dbReference type="AlphaFoldDB" id="A0A9Q2NSG4"/>
<organism evidence="2 4">
    <name type="scientific">Marivita cryptomonadis</name>
    <dbReference type="NCBI Taxonomy" id="505252"/>
    <lineage>
        <taxon>Bacteria</taxon>
        <taxon>Pseudomonadati</taxon>
        <taxon>Pseudomonadota</taxon>
        <taxon>Alphaproteobacteria</taxon>
        <taxon>Rhodobacterales</taxon>
        <taxon>Roseobacteraceae</taxon>
        <taxon>Marivita</taxon>
    </lineage>
</organism>
<evidence type="ECO:0000313" key="3">
    <source>
        <dbReference type="EMBL" id="MBM2415759.1"/>
    </source>
</evidence>
<name>A0A9Q2NSG4_9RHOB</name>
<evidence type="ECO:0000313" key="2">
    <source>
        <dbReference type="EMBL" id="MBM2411092.1"/>
    </source>
</evidence>
<dbReference type="SUPFAM" id="SSF51569">
    <property type="entry name" value="Aldolase"/>
    <property type="match status" value="1"/>
</dbReference>
<gene>
    <name evidence="2" type="ORF">JQX41_02155</name>
    <name evidence="3" type="ORF">JQX48_02155</name>
</gene>
<dbReference type="PANTHER" id="PTHR10683:SF40">
    <property type="entry name" value="FRUCTOSE-6-PHOSPHATE ALDOLASE 1-RELATED"/>
    <property type="match status" value="1"/>
</dbReference>
<dbReference type="Proteomes" id="UP000809440">
    <property type="component" value="Unassembled WGS sequence"/>
</dbReference>
<sequence>MDLYLDTADRAAWTDLMPTGLFRGITTNPLLAQRAGLDYPAINWVEMAKRAHDLGALELHGQVFGAVEAYVDWAHKLYDAGAAAGLRTVVKIPMTPDALRAVPSIKALGGPILLTAVYDPKQVIVAKALDADFVAPYFGRMDEAGLPALNHLSNMQAISGGKPRILVASLRTADQMVALAARGLDCFTLSPDLARSLLSDPMTQEAAAAFEAAASGLKS</sequence>
<accession>A0A9Q2NSG4</accession>
<dbReference type="GeneID" id="62640498"/>
<dbReference type="InterPro" id="IPR001585">
    <property type="entry name" value="TAL/FSA"/>
</dbReference>
<comment type="caution">
    <text evidence="2">The sequence shown here is derived from an EMBL/GenBank/DDBJ whole genome shotgun (WGS) entry which is preliminary data.</text>
</comment>
<evidence type="ECO:0000313" key="4">
    <source>
        <dbReference type="Proteomes" id="UP000755667"/>
    </source>
</evidence>
<reference evidence="2 5" key="1">
    <citation type="submission" date="2021-01" db="EMBL/GenBank/DDBJ databases">
        <title>Diatom-associated Roseobacters Show Island Model of Population Structure.</title>
        <authorList>
            <person name="Qu L."/>
            <person name="Feng X."/>
            <person name="Chen Y."/>
            <person name="Li L."/>
            <person name="Wang X."/>
            <person name="Hu Z."/>
            <person name="Wang H."/>
            <person name="Luo H."/>
        </authorList>
    </citation>
    <scope>NUCLEOTIDE SEQUENCE</scope>
    <source>
        <strain evidence="3 5">CC28-63</strain>
        <strain evidence="2">CC28-69</strain>
    </source>
</reference>
<protein>
    <recommendedName>
        <fullName evidence="6">Transaldolase</fullName>
    </recommendedName>
</protein>
<dbReference type="Pfam" id="PF00923">
    <property type="entry name" value="TAL_FSA"/>
    <property type="match status" value="1"/>
</dbReference>
<dbReference type="Gene3D" id="3.20.20.70">
    <property type="entry name" value="Aldolase class I"/>
    <property type="match status" value="1"/>
</dbReference>
<evidence type="ECO:0008006" key="6">
    <source>
        <dbReference type="Google" id="ProtNLM"/>
    </source>
</evidence>
<proteinExistence type="predicted"/>
<keyword evidence="5" id="KW-1185">Reference proteome</keyword>
<dbReference type="RefSeq" id="WP_171046113.1">
    <property type="nucleotide sequence ID" value="NZ_JAFBWU010000001.1"/>
</dbReference>